<evidence type="ECO:0000313" key="4">
    <source>
        <dbReference type="Proteomes" id="UP000664109"/>
    </source>
</evidence>
<accession>A0ABS2V4X7</accession>
<keyword evidence="3" id="KW-0614">Plasmid</keyword>
<dbReference type="PANTHER" id="PTHR11895:SF7">
    <property type="entry name" value="GLUTAMYL-TRNA(GLN) AMIDOTRANSFERASE SUBUNIT A, MITOCHONDRIAL"/>
    <property type="match status" value="1"/>
</dbReference>
<evidence type="ECO:0000259" key="2">
    <source>
        <dbReference type="Pfam" id="PF01425"/>
    </source>
</evidence>
<comment type="similarity">
    <text evidence="1">Belongs to the amidase family.</text>
</comment>
<proteinExistence type="inferred from homology"/>
<feature type="domain" description="Amidase" evidence="2">
    <location>
        <begin position="27"/>
        <end position="454"/>
    </location>
</feature>
<geneLocation type="plasmid" evidence="3">
    <name>unnamed1</name>
</geneLocation>
<evidence type="ECO:0000256" key="1">
    <source>
        <dbReference type="ARBA" id="ARBA00009199"/>
    </source>
</evidence>
<dbReference type="SUPFAM" id="SSF75304">
    <property type="entry name" value="Amidase signature (AS) enzymes"/>
    <property type="match status" value="1"/>
</dbReference>
<dbReference type="PROSITE" id="PS00571">
    <property type="entry name" value="AMIDASES"/>
    <property type="match status" value="1"/>
</dbReference>
<reference evidence="3 4" key="1">
    <citation type="journal article" date="2016" name="Arch. Microbiol.">
        <title>Streptomyces zhihengii sp. nov., isolated from rhizospheric soil of Psammosilene tunicoides.</title>
        <authorList>
            <person name="Huang M.J."/>
            <person name="Fei J.J."/>
            <person name="Salam N."/>
            <person name="Kim C.J."/>
            <person name="Hozzein W.N."/>
            <person name="Xiao M."/>
            <person name="Huang H.Q."/>
            <person name="Li W.J."/>
        </authorList>
    </citation>
    <scope>NUCLEOTIDE SEQUENCE [LARGE SCALE GENOMIC DNA]</scope>
    <source>
        <strain evidence="3 4">YIM T102</strain>
    </source>
</reference>
<dbReference type="PANTHER" id="PTHR11895">
    <property type="entry name" value="TRANSAMIDASE"/>
    <property type="match status" value="1"/>
</dbReference>
<dbReference type="Gene3D" id="3.90.1300.10">
    <property type="entry name" value="Amidase signature (AS) domain"/>
    <property type="match status" value="1"/>
</dbReference>
<dbReference type="InterPro" id="IPR036928">
    <property type="entry name" value="AS_sf"/>
</dbReference>
<comment type="caution">
    <text evidence="3">The sequence shown here is derived from an EMBL/GenBank/DDBJ whole genome shotgun (WGS) entry which is preliminary data.</text>
</comment>
<name>A0ABS2V4X7_9ACTN</name>
<dbReference type="InterPro" id="IPR020556">
    <property type="entry name" value="Amidase_CS"/>
</dbReference>
<protein>
    <submittedName>
        <fullName evidence="3">Amidase</fullName>
    </submittedName>
</protein>
<dbReference type="InterPro" id="IPR023631">
    <property type="entry name" value="Amidase_dom"/>
</dbReference>
<dbReference type="Pfam" id="PF01425">
    <property type="entry name" value="Amidase"/>
    <property type="match status" value="1"/>
</dbReference>
<sequence>MNPEDIPWTPAVELAAKIKAREVSAAEVAEVIVERVGSLNPELNAFISFDPEQVLADAKDCDRKTVAGEEVGPLHGVPYSIKELTSMKGQPLAFGLKPLAGGIGQRDAAVVTRMRDAGGVFLGKTNTPESGYWGGTEGHLYGATHNPWKRDYSAGGSSGGAAAAVAAGLGPLAEGSDGAGSVRIPSSLCGVVGLKPSMGRIPQTILAGRYYTWAYHGPITRTVADSALMMSVVSGPHREDPMTLPDDGTDYLAETQRDISGWRIAYSPDLGLSTQVDPEVAAICADAVTAFTDLGAVVEEATPGWGDPEWAMWHGVWVPGFASEHDLLDWESLHGEVDDDLIGLMQEAEQLTGVQKGNADAFRGGMWDTYTTFMERYDLLVSPTLGEASFPHGQFCPDWLQGESLQRRLLGWLLTYPYNMLTTPAITVPAGVTSDGRPVGLQIAGGLHADGAVLRAAANFESARPWADRRPSL</sequence>
<evidence type="ECO:0000313" key="3">
    <source>
        <dbReference type="EMBL" id="MBM9624631.1"/>
    </source>
</evidence>
<dbReference type="RefSeq" id="WP_205378785.1">
    <property type="nucleotide sequence ID" value="NZ_JAFEJA010000003.1"/>
</dbReference>
<dbReference type="InterPro" id="IPR000120">
    <property type="entry name" value="Amidase"/>
</dbReference>
<gene>
    <name evidence="3" type="ORF">JE024_39535</name>
</gene>
<dbReference type="Proteomes" id="UP000664109">
    <property type="component" value="Unassembled WGS sequence"/>
</dbReference>
<keyword evidence="4" id="KW-1185">Reference proteome</keyword>
<organism evidence="3 4">
    <name type="scientific">Streptomyces zhihengii</name>
    <dbReference type="NCBI Taxonomy" id="1818004"/>
    <lineage>
        <taxon>Bacteria</taxon>
        <taxon>Bacillati</taxon>
        <taxon>Actinomycetota</taxon>
        <taxon>Actinomycetes</taxon>
        <taxon>Kitasatosporales</taxon>
        <taxon>Streptomycetaceae</taxon>
        <taxon>Streptomyces</taxon>
    </lineage>
</organism>
<dbReference type="EMBL" id="JAFEJA010000003">
    <property type="protein sequence ID" value="MBM9624631.1"/>
    <property type="molecule type" value="Genomic_DNA"/>
</dbReference>